<evidence type="ECO:0008006" key="4">
    <source>
        <dbReference type="Google" id="ProtNLM"/>
    </source>
</evidence>
<feature type="transmembrane region" description="Helical" evidence="1">
    <location>
        <begin position="167"/>
        <end position="188"/>
    </location>
</feature>
<feature type="transmembrane region" description="Helical" evidence="1">
    <location>
        <begin position="53"/>
        <end position="78"/>
    </location>
</feature>
<evidence type="ECO:0000313" key="2">
    <source>
        <dbReference type="EMBL" id="MYL34491.1"/>
    </source>
</evidence>
<comment type="caution">
    <text evidence="2">The sequence shown here is derived from an EMBL/GenBank/DDBJ whole genome shotgun (WGS) entry which is preliminary data.</text>
</comment>
<name>A0A6I5A3N5_9BACI</name>
<dbReference type="Proteomes" id="UP000468638">
    <property type="component" value="Unassembled WGS sequence"/>
</dbReference>
<dbReference type="EMBL" id="WMEQ01000009">
    <property type="protein sequence ID" value="MYL34491.1"/>
    <property type="molecule type" value="Genomic_DNA"/>
</dbReference>
<keyword evidence="1" id="KW-1133">Transmembrane helix</keyword>
<keyword evidence="1" id="KW-0472">Membrane</keyword>
<sequence length="217" mass="24828">MLDIICYVIFPLVIWHMLRDPIGDYYAMLLSSVPGIIYTIYRFKALKKINVFGIYMISTLVVGTLIDVLSGSAINLLWNNVYYAYAMAGLFLVTIIIRRPIALYFALDFTELQGFDRQINKKLFFHKKIYYIFNWIVVAFALQNIILASIKAWLITKYGVEAFDEGIILRQVVNWGLTIPIIGGYLYVGKIINDSPDLVKSASQTVEEEKESIAQES</sequence>
<evidence type="ECO:0000313" key="3">
    <source>
        <dbReference type="Proteomes" id="UP000468638"/>
    </source>
</evidence>
<proteinExistence type="predicted"/>
<dbReference type="AlphaFoldDB" id="A0A6I5A3N5"/>
<feature type="transmembrane region" description="Helical" evidence="1">
    <location>
        <begin position="84"/>
        <end position="107"/>
    </location>
</feature>
<protein>
    <recommendedName>
        <fullName evidence="4">DUF3159 domain-containing protein</fullName>
    </recommendedName>
</protein>
<dbReference type="NCBIfam" id="NF041646">
    <property type="entry name" value="VC0807_fam"/>
    <property type="match status" value="1"/>
</dbReference>
<feature type="transmembrane region" description="Helical" evidence="1">
    <location>
        <begin position="25"/>
        <end position="41"/>
    </location>
</feature>
<organism evidence="2 3">
    <name type="scientific">Pontibacillus yanchengensis</name>
    <dbReference type="NCBI Taxonomy" id="462910"/>
    <lineage>
        <taxon>Bacteria</taxon>
        <taxon>Bacillati</taxon>
        <taxon>Bacillota</taxon>
        <taxon>Bacilli</taxon>
        <taxon>Bacillales</taxon>
        <taxon>Bacillaceae</taxon>
        <taxon>Pontibacillus</taxon>
    </lineage>
</organism>
<feature type="transmembrane region" description="Helical" evidence="1">
    <location>
        <begin position="128"/>
        <end position="155"/>
    </location>
</feature>
<dbReference type="OrthoDB" id="2739093at2"/>
<evidence type="ECO:0000256" key="1">
    <source>
        <dbReference type="SAM" id="Phobius"/>
    </source>
</evidence>
<gene>
    <name evidence="2" type="ORF">GLW05_12910</name>
</gene>
<keyword evidence="1" id="KW-0812">Transmembrane</keyword>
<accession>A0A6I5A3N5</accession>
<reference evidence="2 3" key="1">
    <citation type="submission" date="2019-11" db="EMBL/GenBank/DDBJ databases">
        <title>Genome sequences of 17 halophilic strains isolated from different environments.</title>
        <authorList>
            <person name="Furrow R.E."/>
        </authorList>
    </citation>
    <scope>NUCLEOTIDE SEQUENCE [LARGE SCALE GENOMIC DNA]</scope>
    <source>
        <strain evidence="2 3">22514_16_FS</strain>
    </source>
</reference>